<dbReference type="PANTHER" id="PTHR32552">
    <property type="entry name" value="FERRICHROME IRON RECEPTOR-RELATED"/>
    <property type="match status" value="1"/>
</dbReference>
<dbReference type="InterPro" id="IPR000531">
    <property type="entry name" value="Beta-barrel_TonB"/>
</dbReference>
<comment type="caution">
    <text evidence="17">The sequence shown here is derived from an EMBL/GenBank/DDBJ whole genome shotgun (WGS) entry which is preliminary data.</text>
</comment>
<dbReference type="Gene3D" id="2.170.130.10">
    <property type="entry name" value="TonB-dependent receptor, plug domain"/>
    <property type="match status" value="1"/>
</dbReference>
<evidence type="ECO:0000256" key="6">
    <source>
        <dbReference type="ARBA" id="ARBA00022729"/>
    </source>
</evidence>
<keyword evidence="6 14" id="KW-0732">Signal</keyword>
<keyword evidence="4" id="KW-0410">Iron transport</keyword>
<evidence type="ECO:0000313" key="17">
    <source>
        <dbReference type="EMBL" id="MBO1884082.1"/>
    </source>
</evidence>
<keyword evidence="17" id="KW-0675">Receptor</keyword>
<gene>
    <name evidence="17" type="ORF">J4N46_06560</name>
</gene>
<keyword evidence="11 12" id="KW-0998">Cell outer membrane</keyword>
<comment type="similarity">
    <text evidence="12 13">Belongs to the TonB-dependent receptor family.</text>
</comment>
<evidence type="ECO:0000259" key="15">
    <source>
        <dbReference type="Pfam" id="PF00593"/>
    </source>
</evidence>
<proteinExistence type="inferred from homology"/>
<sequence>MKNVLMYSAICLTTTAIAQTQSPTLQVTDTIHKTIQLDEVLVSAVRATEKHPVAFSNLSKNEIRNKNNGQQLPMLLNNLPSVVTYSEDGSGLGTTKMYVRGTDLERTNVTINGIPLNDSESQVVFFYNLSDFASSAENIQLQRGVGTSSNGAGAFGASLNILTDAVQEKATGELANYYGSYNTHKHSVKISTGKINDRFELNGRFSVIKSDGYRDRASSDLKSYFLQGAYAYGNTLIKGLVFGGKQKVYLTYQGVDKQTLERDRRYNPVGAYTDDAGNKRFYDDETDNYQQDHAQLHWTQRWSPNWKTQLSFHYTKGKGYWQEYKRNKKVNEYFGLPKVLDGSGNEKKTDGIRISGLDNDFWGTTFSANYNKENIHILLGGALNRYEGRHFKEVPWTRSVNAPLNYRYSYEGPNTKNEMAGYAKLNYDLASQWDIFVDVQFRRAHYYSEKQKVDEGINAFNPKVGVTYHLNNYNHLYLSYGKATKEPNRADYKNYNGLTDPNAKRPLPEKLNDLELGWRFACERMSLNLNAYYMSYIDQLVLTGKLNDTGYAIRENVDNSHRAGIELDAQLKLSDKWQWQPNLALSSNKIKKYQNIREDNAGNTIVVNLENVQLSYSPNVIAGSRLTFEPIKGFAASWEAKYVGKQYVDNTERDEAKLDAYFVNNLQLQYELTPHKWCRSVLFSVAANNFLNAKYAPYGDNGYGMVYIPAAEANFLGGITIGF</sequence>
<dbReference type="EMBL" id="JAGDYP010000004">
    <property type="protein sequence ID" value="MBO1884082.1"/>
    <property type="molecule type" value="Genomic_DNA"/>
</dbReference>
<evidence type="ECO:0000256" key="13">
    <source>
        <dbReference type="RuleBase" id="RU003357"/>
    </source>
</evidence>
<evidence type="ECO:0000256" key="9">
    <source>
        <dbReference type="ARBA" id="ARBA00023077"/>
    </source>
</evidence>
<keyword evidence="10 12" id="KW-0472">Membrane</keyword>
<accession>A0ABS3PXY2</accession>
<feature type="signal peptide" evidence="14">
    <location>
        <begin position="1"/>
        <end position="18"/>
    </location>
</feature>
<evidence type="ECO:0000256" key="14">
    <source>
        <dbReference type="SAM" id="SignalP"/>
    </source>
</evidence>
<keyword evidence="3 12" id="KW-1134">Transmembrane beta strand</keyword>
<dbReference type="Proteomes" id="UP000681610">
    <property type="component" value="Unassembled WGS sequence"/>
</dbReference>
<evidence type="ECO:0000259" key="16">
    <source>
        <dbReference type="Pfam" id="PF07715"/>
    </source>
</evidence>
<dbReference type="SUPFAM" id="SSF56935">
    <property type="entry name" value="Porins"/>
    <property type="match status" value="1"/>
</dbReference>
<dbReference type="RefSeq" id="WP_208058634.1">
    <property type="nucleotide sequence ID" value="NZ_JAGDYP010000004.1"/>
</dbReference>
<dbReference type="Pfam" id="PF07715">
    <property type="entry name" value="Plug"/>
    <property type="match status" value="1"/>
</dbReference>
<keyword evidence="9 13" id="KW-0798">TonB box</keyword>
<evidence type="ECO:0000313" key="18">
    <source>
        <dbReference type="Proteomes" id="UP000681610"/>
    </source>
</evidence>
<dbReference type="InterPro" id="IPR039426">
    <property type="entry name" value="TonB-dep_rcpt-like"/>
</dbReference>
<feature type="domain" description="TonB-dependent receptor plug" evidence="16">
    <location>
        <begin position="50"/>
        <end position="157"/>
    </location>
</feature>
<evidence type="ECO:0000256" key="3">
    <source>
        <dbReference type="ARBA" id="ARBA00022452"/>
    </source>
</evidence>
<keyword evidence="7" id="KW-0408">Iron</keyword>
<keyword evidence="2 12" id="KW-0813">Transport</keyword>
<dbReference type="InterPro" id="IPR012910">
    <property type="entry name" value="Plug_dom"/>
</dbReference>
<comment type="subcellular location">
    <subcellularLocation>
        <location evidence="1 12">Cell outer membrane</location>
        <topology evidence="1 12">Multi-pass membrane protein</topology>
    </subcellularLocation>
</comment>
<dbReference type="InterPro" id="IPR036942">
    <property type="entry name" value="Beta-barrel_TonB_sf"/>
</dbReference>
<name>A0ABS3PXY2_9FLAO</name>
<evidence type="ECO:0000256" key="11">
    <source>
        <dbReference type="ARBA" id="ARBA00023237"/>
    </source>
</evidence>
<dbReference type="InterPro" id="IPR037066">
    <property type="entry name" value="Plug_dom_sf"/>
</dbReference>
<evidence type="ECO:0000256" key="7">
    <source>
        <dbReference type="ARBA" id="ARBA00023004"/>
    </source>
</evidence>
<feature type="domain" description="TonB-dependent receptor-like beta-barrel" evidence="15">
    <location>
        <begin position="255"/>
        <end position="689"/>
    </location>
</feature>
<evidence type="ECO:0000256" key="12">
    <source>
        <dbReference type="PROSITE-ProRule" id="PRU01360"/>
    </source>
</evidence>
<dbReference type="Pfam" id="PF00593">
    <property type="entry name" value="TonB_dep_Rec_b-barrel"/>
    <property type="match status" value="1"/>
</dbReference>
<protein>
    <submittedName>
        <fullName evidence="17">TonB-dependent receptor</fullName>
    </submittedName>
</protein>
<dbReference type="PANTHER" id="PTHR32552:SF68">
    <property type="entry name" value="FERRICHROME OUTER MEMBRANE TRANSPORTER_PHAGE RECEPTOR"/>
    <property type="match status" value="1"/>
</dbReference>
<keyword evidence="8" id="KW-0406">Ion transport</keyword>
<dbReference type="Gene3D" id="2.40.170.20">
    <property type="entry name" value="TonB-dependent receptor, beta-barrel domain"/>
    <property type="match status" value="1"/>
</dbReference>
<dbReference type="PROSITE" id="PS52016">
    <property type="entry name" value="TONB_DEPENDENT_REC_3"/>
    <property type="match status" value="1"/>
</dbReference>
<evidence type="ECO:0000256" key="4">
    <source>
        <dbReference type="ARBA" id="ARBA00022496"/>
    </source>
</evidence>
<evidence type="ECO:0000256" key="1">
    <source>
        <dbReference type="ARBA" id="ARBA00004571"/>
    </source>
</evidence>
<reference evidence="17 18" key="1">
    <citation type="submission" date="2021-03" db="EMBL/GenBank/DDBJ databases">
        <title>Isolation and description of Capnocytophaga bilenii sp. nov., a novel Capnocytophaga species, isolated from a gingivitis subject.</title>
        <authorList>
            <person name="Antezack A."/>
            <person name="Monnet-Corti V."/>
            <person name="La Scola B."/>
        </authorList>
    </citation>
    <scope>NUCLEOTIDE SEQUENCE [LARGE SCALE GENOMIC DNA]</scope>
    <source>
        <strain evidence="17 18">Marseille-Q4570</strain>
    </source>
</reference>
<keyword evidence="18" id="KW-1185">Reference proteome</keyword>
<keyword evidence="5 12" id="KW-0812">Transmembrane</keyword>
<feature type="chain" id="PRO_5046817166" evidence="14">
    <location>
        <begin position="19"/>
        <end position="723"/>
    </location>
</feature>
<evidence type="ECO:0000256" key="5">
    <source>
        <dbReference type="ARBA" id="ARBA00022692"/>
    </source>
</evidence>
<organism evidence="17 18">
    <name type="scientific">Capnocytophaga bilenii</name>
    <dbReference type="NCBI Taxonomy" id="2819369"/>
    <lineage>
        <taxon>Bacteria</taxon>
        <taxon>Pseudomonadati</taxon>
        <taxon>Bacteroidota</taxon>
        <taxon>Flavobacteriia</taxon>
        <taxon>Flavobacteriales</taxon>
        <taxon>Flavobacteriaceae</taxon>
        <taxon>Capnocytophaga</taxon>
    </lineage>
</organism>
<evidence type="ECO:0000256" key="8">
    <source>
        <dbReference type="ARBA" id="ARBA00023065"/>
    </source>
</evidence>
<evidence type="ECO:0000256" key="10">
    <source>
        <dbReference type="ARBA" id="ARBA00023136"/>
    </source>
</evidence>
<evidence type="ECO:0000256" key="2">
    <source>
        <dbReference type="ARBA" id="ARBA00022448"/>
    </source>
</evidence>